<accession>A0A089NN20</accession>
<dbReference type="CDD" id="cd00130">
    <property type="entry name" value="PAS"/>
    <property type="match status" value="1"/>
</dbReference>
<dbReference type="RefSeq" id="WP_210281323.1">
    <property type="nucleotide sequence ID" value="NZ_CP003811.1"/>
</dbReference>
<dbReference type="InterPro" id="IPR035965">
    <property type="entry name" value="PAS-like_dom_sf"/>
</dbReference>
<name>A0A089NN20_9HYPH</name>
<protein>
    <submittedName>
        <fullName evidence="2">PAS fold-3 domain-containing protein</fullName>
    </submittedName>
</protein>
<dbReference type="GeneID" id="96605143"/>
<dbReference type="Pfam" id="PF08447">
    <property type="entry name" value="PAS_3"/>
    <property type="match status" value="1"/>
</dbReference>
<dbReference type="HOGENOM" id="CLU_107994_0_0_5"/>
<dbReference type="InterPro" id="IPR000014">
    <property type="entry name" value="PAS"/>
</dbReference>
<proteinExistence type="predicted"/>
<dbReference type="STRING" id="693986.MOC_0135"/>
<dbReference type="Gene3D" id="3.30.450.20">
    <property type="entry name" value="PAS domain"/>
    <property type="match status" value="1"/>
</dbReference>
<dbReference type="InterPro" id="IPR013655">
    <property type="entry name" value="PAS_fold_3"/>
</dbReference>
<sequence>MGMRALAESDVGTWTWHIADDVLECDAAAATVLGLPRPKGGRGTPFAAFLEHIHPEDRRRIGCIIADLRREGGLYIAQYRTVPVPGEVRWVLVRGRYIRNAEGVVDEAHGIVIDVTACSREGFLDESAFYATDAAAGGIDQVAEMALALYTAAENGLSRPGFDRLKPLLDMLLHQIGRQLVIAPAVPDLDSVH</sequence>
<organism evidence="2 3">
    <name type="scientific">Methylobacterium oryzae CBMB20</name>
    <dbReference type="NCBI Taxonomy" id="693986"/>
    <lineage>
        <taxon>Bacteria</taxon>
        <taxon>Pseudomonadati</taxon>
        <taxon>Pseudomonadota</taxon>
        <taxon>Alphaproteobacteria</taxon>
        <taxon>Hyphomicrobiales</taxon>
        <taxon>Methylobacteriaceae</taxon>
        <taxon>Methylobacterium</taxon>
    </lineage>
</organism>
<evidence type="ECO:0000313" key="2">
    <source>
        <dbReference type="EMBL" id="AIQ87890.1"/>
    </source>
</evidence>
<keyword evidence="3" id="KW-1185">Reference proteome</keyword>
<gene>
    <name evidence="2" type="ORF">MOC_0135</name>
</gene>
<reference evidence="2 3" key="1">
    <citation type="journal article" date="2014" name="PLoS ONE">
        <title>Genome Information of Methylobacterium oryzae, a Plant-Probiotic Methylotroph in the Phyllosphere.</title>
        <authorList>
            <person name="Kwak M.J."/>
            <person name="Jeong H."/>
            <person name="Madhaiyan M."/>
            <person name="Lee Y."/>
            <person name="Sa T.M."/>
            <person name="Oh T.K."/>
            <person name="Kim J.F."/>
        </authorList>
    </citation>
    <scope>NUCLEOTIDE SEQUENCE [LARGE SCALE GENOMIC DNA]</scope>
    <source>
        <strain evidence="2 3">CBMB20</strain>
    </source>
</reference>
<dbReference type="AlphaFoldDB" id="A0A089NN20"/>
<feature type="domain" description="PAS fold-3" evidence="1">
    <location>
        <begin position="27"/>
        <end position="112"/>
    </location>
</feature>
<evidence type="ECO:0000313" key="3">
    <source>
        <dbReference type="Proteomes" id="UP000029492"/>
    </source>
</evidence>
<dbReference type="SUPFAM" id="SSF55785">
    <property type="entry name" value="PYP-like sensor domain (PAS domain)"/>
    <property type="match status" value="1"/>
</dbReference>
<dbReference type="KEGG" id="mor:MOC_0135"/>
<dbReference type="EMBL" id="CP003811">
    <property type="protein sequence ID" value="AIQ87890.1"/>
    <property type="molecule type" value="Genomic_DNA"/>
</dbReference>
<dbReference type="Gene3D" id="2.10.70.100">
    <property type="match status" value="1"/>
</dbReference>
<dbReference type="Proteomes" id="UP000029492">
    <property type="component" value="Chromosome"/>
</dbReference>
<dbReference type="eggNOG" id="COG2202">
    <property type="taxonomic scope" value="Bacteria"/>
</dbReference>
<evidence type="ECO:0000259" key="1">
    <source>
        <dbReference type="Pfam" id="PF08447"/>
    </source>
</evidence>